<organism evidence="2 3">
    <name type="scientific">Trachipleistophora hominis</name>
    <name type="common">Microsporidian parasite</name>
    <dbReference type="NCBI Taxonomy" id="72359"/>
    <lineage>
        <taxon>Eukaryota</taxon>
        <taxon>Fungi</taxon>
        <taxon>Fungi incertae sedis</taxon>
        <taxon>Microsporidia</taxon>
        <taxon>Pleistophoridae</taxon>
        <taxon>Trachipleistophora</taxon>
    </lineage>
</organism>
<keyword evidence="3" id="KW-1185">Reference proteome</keyword>
<dbReference type="HOGENOM" id="CLU_115067_0_0_1"/>
<proteinExistence type="predicted"/>
<accession>L7JRS5</accession>
<dbReference type="Proteomes" id="UP000011185">
    <property type="component" value="Unassembled WGS sequence"/>
</dbReference>
<dbReference type="EMBL" id="JH994071">
    <property type="protein sequence ID" value="ELQ74134.1"/>
    <property type="molecule type" value="Genomic_DNA"/>
</dbReference>
<evidence type="ECO:0000256" key="1">
    <source>
        <dbReference type="SAM" id="SignalP"/>
    </source>
</evidence>
<feature type="signal peptide" evidence="1">
    <location>
        <begin position="1"/>
        <end position="16"/>
    </location>
</feature>
<feature type="non-terminal residue" evidence="2">
    <location>
        <position position="188"/>
    </location>
</feature>
<dbReference type="InParanoid" id="L7JRS5"/>
<evidence type="ECO:0000313" key="3">
    <source>
        <dbReference type="Proteomes" id="UP000011185"/>
    </source>
</evidence>
<gene>
    <name evidence="2" type="ORF">THOM_2948</name>
</gene>
<name>L7JRS5_TRAHO</name>
<feature type="chain" id="PRO_5003978967" evidence="1">
    <location>
        <begin position="17"/>
        <end position="188"/>
    </location>
</feature>
<protein>
    <submittedName>
        <fullName evidence="2">Uncharacterized protein</fullName>
    </submittedName>
</protein>
<sequence>IMLIGMMVLYTVLCRASTRKLITHCSHDNDVFPEKGIFVDDGIEFGFRQFSGDDDQEKVKARTTEFGRTTDANEVIEGNVESSIHIGASEEDILTMKQGVDGEKEGNEVIGLNVPPVCNQGNRNGSIVLARDGNICALYQGVDRVEGGNEVVEPVISLAAIKRVKMTVSFWKRMNTETLSCRTTIWAL</sequence>
<reference evidence="2 3" key="1">
    <citation type="journal article" date="2012" name="PLoS Pathog.">
        <title>The genome of the obligate intracellular parasite Trachipleistophora hominis: new insights into microsporidian genome dynamics and reductive evolution.</title>
        <authorList>
            <person name="Heinz E."/>
            <person name="Williams T.A."/>
            <person name="Nakjang S."/>
            <person name="Noel C.J."/>
            <person name="Swan D.C."/>
            <person name="Goldberg A.V."/>
            <person name="Harris S.R."/>
            <person name="Weinmaier T."/>
            <person name="Markert S."/>
            <person name="Becher D."/>
            <person name="Bernhardt J."/>
            <person name="Dagan T."/>
            <person name="Hacker C."/>
            <person name="Lucocq J.M."/>
            <person name="Schweder T."/>
            <person name="Rattei T."/>
            <person name="Hall N."/>
            <person name="Hirt R.P."/>
            <person name="Embley T.M."/>
        </authorList>
    </citation>
    <scope>NUCLEOTIDE SEQUENCE [LARGE SCALE GENOMIC DNA]</scope>
</reference>
<feature type="non-terminal residue" evidence="2">
    <location>
        <position position="1"/>
    </location>
</feature>
<dbReference type="VEuPathDB" id="MicrosporidiaDB:THOM_2948"/>
<keyword evidence="1" id="KW-0732">Signal</keyword>
<evidence type="ECO:0000313" key="2">
    <source>
        <dbReference type="EMBL" id="ELQ74134.1"/>
    </source>
</evidence>
<dbReference type="AlphaFoldDB" id="L7JRS5"/>